<proteinExistence type="predicted"/>
<evidence type="ECO:0000313" key="3">
    <source>
        <dbReference type="Proteomes" id="UP001597387"/>
    </source>
</evidence>
<name>A0ABW4ZHS9_9SPHI</name>
<dbReference type="EMBL" id="JBHUHZ010000001">
    <property type="protein sequence ID" value="MFD2161595.1"/>
    <property type="molecule type" value="Genomic_DNA"/>
</dbReference>
<feature type="transmembrane region" description="Helical" evidence="1">
    <location>
        <begin position="109"/>
        <end position="132"/>
    </location>
</feature>
<protein>
    <submittedName>
        <fullName evidence="2">DUF4199 domain-containing protein</fullName>
    </submittedName>
</protein>
<dbReference type="Pfam" id="PF13858">
    <property type="entry name" value="DUF4199"/>
    <property type="match status" value="1"/>
</dbReference>
<evidence type="ECO:0000313" key="2">
    <source>
        <dbReference type="EMBL" id="MFD2161595.1"/>
    </source>
</evidence>
<gene>
    <name evidence="2" type="ORF">ACFSJU_04270</name>
</gene>
<feature type="transmembrane region" description="Helical" evidence="1">
    <location>
        <begin position="7"/>
        <end position="28"/>
    </location>
</feature>
<comment type="caution">
    <text evidence="2">The sequence shown here is derived from an EMBL/GenBank/DDBJ whole genome shotgun (WGS) entry which is preliminary data.</text>
</comment>
<keyword evidence="3" id="KW-1185">Reference proteome</keyword>
<keyword evidence="1" id="KW-0472">Membrane</keyword>
<dbReference type="Proteomes" id="UP001597387">
    <property type="component" value="Unassembled WGS sequence"/>
</dbReference>
<evidence type="ECO:0000256" key="1">
    <source>
        <dbReference type="SAM" id="Phobius"/>
    </source>
</evidence>
<accession>A0ABW4ZHS9</accession>
<keyword evidence="1" id="KW-1133">Transmembrane helix</keyword>
<feature type="transmembrane region" description="Helical" evidence="1">
    <location>
        <begin position="78"/>
        <end position="97"/>
    </location>
</feature>
<keyword evidence="1" id="KW-0812">Transmembrane</keyword>
<dbReference type="InterPro" id="IPR025250">
    <property type="entry name" value="DUF4199"/>
</dbReference>
<dbReference type="RefSeq" id="WP_255898949.1">
    <property type="nucleotide sequence ID" value="NZ_JAFMZO010000001.1"/>
</dbReference>
<organism evidence="2 3">
    <name type="scientific">Paradesertivirga mongoliensis</name>
    <dbReference type="NCBI Taxonomy" id="2100740"/>
    <lineage>
        <taxon>Bacteria</taxon>
        <taxon>Pseudomonadati</taxon>
        <taxon>Bacteroidota</taxon>
        <taxon>Sphingobacteriia</taxon>
        <taxon>Sphingobacteriales</taxon>
        <taxon>Sphingobacteriaceae</taxon>
        <taxon>Paradesertivirga</taxon>
    </lineage>
</organism>
<reference evidence="3" key="1">
    <citation type="journal article" date="2019" name="Int. J. Syst. Evol. Microbiol.">
        <title>The Global Catalogue of Microorganisms (GCM) 10K type strain sequencing project: providing services to taxonomists for standard genome sequencing and annotation.</title>
        <authorList>
            <consortium name="The Broad Institute Genomics Platform"/>
            <consortium name="The Broad Institute Genome Sequencing Center for Infectious Disease"/>
            <person name="Wu L."/>
            <person name="Ma J."/>
        </authorList>
    </citation>
    <scope>NUCLEOTIDE SEQUENCE [LARGE SCALE GENOMIC DNA]</scope>
    <source>
        <strain evidence="3">KCTC 42217</strain>
    </source>
</reference>
<feature type="transmembrane region" description="Helical" evidence="1">
    <location>
        <begin position="40"/>
        <end position="57"/>
    </location>
</feature>
<sequence>MKNALKYGLLIGALSAAWILLMHFVGAYHQTKEGPLNIHWMEYLSVIIPFTGLYLGIKNYRNNINGGRLEFFEGLIEGFKILLVGFVLYAAASTLYVQYADSQLLTMDYYQRVGGAGLVGILFNIVISLLLMNRQHNL</sequence>